<gene>
    <name evidence="1" type="ORF">Q604_UNBC15820G0001</name>
</gene>
<proteinExistence type="predicted"/>
<dbReference type="SUPFAM" id="SSF52733">
    <property type="entry name" value="Nicotinate mononucleotide:5,6-dimethylbenzimidazole phosphoribosyltransferase (CobT)"/>
    <property type="match status" value="1"/>
</dbReference>
<keyword evidence="1" id="KW-0808">Transferase</keyword>
<accession>W1XJK9</accession>
<dbReference type="InterPro" id="IPR003200">
    <property type="entry name" value="Nict_dMeBzImd_PRibTrfase"/>
</dbReference>
<organism evidence="1">
    <name type="scientific">human gut metagenome</name>
    <dbReference type="NCBI Taxonomy" id="408170"/>
    <lineage>
        <taxon>unclassified sequences</taxon>
        <taxon>metagenomes</taxon>
        <taxon>organismal metagenomes</taxon>
    </lineage>
</organism>
<name>W1XJK9_9ZZZZ</name>
<dbReference type="AlphaFoldDB" id="W1XJK9"/>
<dbReference type="Gene3D" id="3.40.50.10210">
    <property type="match status" value="1"/>
</dbReference>
<protein>
    <submittedName>
        <fullName evidence="1">Nicotinate-nucleotide-dimethylbenzimidazole phosphoribosyltransferase</fullName>
    </submittedName>
</protein>
<comment type="caution">
    <text evidence="1">The sequence shown here is derived from an EMBL/GenBank/DDBJ whole genome shotgun (WGS) entry which is preliminary data.</text>
</comment>
<evidence type="ECO:0000313" key="1">
    <source>
        <dbReference type="EMBL" id="ETJ29655.1"/>
    </source>
</evidence>
<dbReference type="EMBL" id="AZMM01015820">
    <property type="protein sequence ID" value="ETJ29655.1"/>
    <property type="molecule type" value="Genomic_DNA"/>
</dbReference>
<keyword evidence="1" id="KW-0328">Glycosyltransferase</keyword>
<dbReference type="InterPro" id="IPR036087">
    <property type="entry name" value="Nict_dMeBzImd_PRibTrfase_sf"/>
</dbReference>
<reference evidence="1" key="1">
    <citation type="submission" date="2013-12" db="EMBL/GenBank/DDBJ databases">
        <title>A Varibaculum cambriense genome reconstructed from a premature infant gut community with otherwise low bacterial novelty that shifts toward anaerobic metabolism during the third week of life.</title>
        <authorList>
            <person name="Brown C.T."/>
            <person name="Sharon I."/>
            <person name="Thomas B.C."/>
            <person name="Castelle C.J."/>
            <person name="Morowitz M.J."/>
            <person name="Banfield J.F."/>
        </authorList>
    </citation>
    <scope>NUCLEOTIDE SEQUENCE</scope>
</reference>
<feature type="non-terminal residue" evidence="1">
    <location>
        <position position="45"/>
    </location>
</feature>
<sequence length="45" mass="4948">MDVGIASDDGIGVNRKVARGTKNILHHAAMTDDEFNRAFQAGYER</sequence>
<dbReference type="GO" id="GO:0008939">
    <property type="term" value="F:nicotinate-nucleotide-dimethylbenzimidazole phosphoribosyltransferase activity"/>
    <property type="evidence" value="ECO:0007669"/>
    <property type="project" value="InterPro"/>
</dbReference>
<dbReference type="Pfam" id="PF02277">
    <property type="entry name" value="DBI_PRT"/>
    <property type="match status" value="1"/>
</dbReference>